<organism evidence="1 2">
    <name type="scientific">Stephania cephalantha</name>
    <dbReference type="NCBI Taxonomy" id="152367"/>
    <lineage>
        <taxon>Eukaryota</taxon>
        <taxon>Viridiplantae</taxon>
        <taxon>Streptophyta</taxon>
        <taxon>Embryophyta</taxon>
        <taxon>Tracheophyta</taxon>
        <taxon>Spermatophyta</taxon>
        <taxon>Magnoliopsida</taxon>
        <taxon>Ranunculales</taxon>
        <taxon>Menispermaceae</taxon>
        <taxon>Menispermoideae</taxon>
        <taxon>Cissampelideae</taxon>
        <taxon>Stephania</taxon>
    </lineage>
</organism>
<protein>
    <recommendedName>
        <fullName evidence="3">Reverse transcriptase domain-containing protein</fullName>
    </recommendedName>
</protein>
<dbReference type="Proteomes" id="UP001419268">
    <property type="component" value="Unassembled WGS sequence"/>
</dbReference>
<evidence type="ECO:0008006" key="3">
    <source>
        <dbReference type="Google" id="ProtNLM"/>
    </source>
</evidence>
<keyword evidence="2" id="KW-1185">Reference proteome</keyword>
<dbReference type="EMBL" id="JBBNAG010000002">
    <property type="protein sequence ID" value="KAK9158072.1"/>
    <property type="molecule type" value="Genomic_DNA"/>
</dbReference>
<name>A0AAP0KUK7_9MAGN</name>
<sequence length="69" mass="7854">MEFLQFRQGLNDTTIVLIPKIDKPTSMKGFRPSSLCNVMYKTMANVVANHLKPHIHHLISETQSSFVPD</sequence>
<evidence type="ECO:0000313" key="1">
    <source>
        <dbReference type="EMBL" id="KAK9158072.1"/>
    </source>
</evidence>
<evidence type="ECO:0000313" key="2">
    <source>
        <dbReference type="Proteomes" id="UP001419268"/>
    </source>
</evidence>
<reference evidence="1 2" key="1">
    <citation type="submission" date="2024-01" db="EMBL/GenBank/DDBJ databases">
        <title>Genome assemblies of Stephania.</title>
        <authorList>
            <person name="Yang L."/>
        </authorList>
    </citation>
    <scope>NUCLEOTIDE SEQUENCE [LARGE SCALE GENOMIC DNA]</scope>
    <source>
        <strain evidence="1">JXDWG</strain>
        <tissue evidence="1">Leaf</tissue>
    </source>
</reference>
<dbReference type="AlphaFoldDB" id="A0AAP0KUK7"/>
<gene>
    <name evidence="1" type="ORF">Scep_004646</name>
</gene>
<accession>A0AAP0KUK7</accession>
<proteinExistence type="predicted"/>
<comment type="caution">
    <text evidence="1">The sequence shown here is derived from an EMBL/GenBank/DDBJ whole genome shotgun (WGS) entry which is preliminary data.</text>
</comment>